<sequence>MSSLPIRLDQASEGSMASPLSGPPLSPAHSESSHLLTEWEDEWYQVLRTEIVRLAPELTKISHEIFDNPEIGGEEVLACRLLSEFLERHEFHIEPAPANLPTAFLATFETEDYDEHSRVIGFFTEYDALPEIGHACGHNLIAVGSVASAIATKHAMVHFGLRGSIQVFGSPDEENLGGKIEFIDAGLLKYPDVCLMAHPGNQDIALMRTLALQSVSVHYHGKAAHAAVMPWEGMNALDAIVQTYQAIAMYRQEMPPGAMVHGIITDGGRACNVIPNHASASYILRSDTKATLGRLKSRVTDIFEGAVRATGCQLRHSWDPMYMEMNLNRNLAGQYQYYMEKLYQVQFPTALEQESRATASTDMGNVSFVKPSIHTMYRVGVGTTCSLHTEGFRNACKSNVAHERTWKAGVVMAMVGLKVLADDDFFDQVHKEFRTTNRQP</sequence>
<evidence type="ECO:0000259" key="3">
    <source>
        <dbReference type="Pfam" id="PF07687"/>
    </source>
</evidence>
<comment type="caution">
    <text evidence="4">The sequence shown here is derived from an EMBL/GenBank/DDBJ whole genome shotgun (WGS) entry which is preliminary data.</text>
</comment>
<dbReference type="CDD" id="cd05672">
    <property type="entry name" value="M20_ACY1L2-like"/>
    <property type="match status" value="1"/>
</dbReference>
<proteinExistence type="inferred from homology"/>
<dbReference type="EMBL" id="JANBPT010000041">
    <property type="protein sequence ID" value="KAJ1929272.1"/>
    <property type="molecule type" value="Genomic_DNA"/>
</dbReference>
<dbReference type="Pfam" id="PF07687">
    <property type="entry name" value="M20_dimer"/>
    <property type="match status" value="1"/>
</dbReference>
<dbReference type="NCBIfam" id="TIGR01891">
    <property type="entry name" value="amidohydrolases"/>
    <property type="match status" value="1"/>
</dbReference>
<dbReference type="Gene3D" id="3.40.630.10">
    <property type="entry name" value="Zn peptidases"/>
    <property type="match status" value="1"/>
</dbReference>
<dbReference type="PIRSF" id="PIRSF037226">
    <property type="entry name" value="Amidohydrolase_ACY1L2_prd"/>
    <property type="match status" value="1"/>
</dbReference>
<comment type="similarity">
    <text evidence="1">Belongs to the peptidase M20A family.</text>
</comment>
<reference evidence="4" key="1">
    <citation type="submission" date="2022-07" db="EMBL/GenBank/DDBJ databases">
        <title>Phylogenomic reconstructions and comparative analyses of Kickxellomycotina fungi.</title>
        <authorList>
            <person name="Reynolds N.K."/>
            <person name="Stajich J.E."/>
            <person name="Barry K."/>
            <person name="Grigoriev I.V."/>
            <person name="Crous P."/>
            <person name="Smith M.E."/>
        </authorList>
    </citation>
    <scope>NUCLEOTIDE SEQUENCE</scope>
    <source>
        <strain evidence="4">RSA 861</strain>
    </source>
</reference>
<organism evidence="4 5">
    <name type="scientific">Tieghemiomyces parasiticus</name>
    <dbReference type="NCBI Taxonomy" id="78921"/>
    <lineage>
        <taxon>Eukaryota</taxon>
        <taxon>Fungi</taxon>
        <taxon>Fungi incertae sedis</taxon>
        <taxon>Zoopagomycota</taxon>
        <taxon>Kickxellomycotina</taxon>
        <taxon>Dimargaritomycetes</taxon>
        <taxon>Dimargaritales</taxon>
        <taxon>Dimargaritaceae</taxon>
        <taxon>Tieghemiomyces</taxon>
    </lineage>
</organism>
<feature type="region of interest" description="Disordered" evidence="2">
    <location>
        <begin position="1"/>
        <end position="32"/>
    </location>
</feature>
<evidence type="ECO:0000256" key="2">
    <source>
        <dbReference type="SAM" id="MobiDB-lite"/>
    </source>
</evidence>
<gene>
    <name evidence="4" type="ORF">IWQ60_001327</name>
</gene>
<dbReference type="InterPro" id="IPR017439">
    <property type="entry name" value="Amidohydrolase"/>
</dbReference>
<name>A0A9W8E215_9FUNG</name>
<dbReference type="FunFam" id="3.30.70.360:FF:000004">
    <property type="entry name" value="Peptidase M20 domain-containing protein 2"/>
    <property type="match status" value="1"/>
</dbReference>
<evidence type="ECO:0000313" key="4">
    <source>
        <dbReference type="EMBL" id="KAJ1929272.1"/>
    </source>
</evidence>
<dbReference type="SUPFAM" id="SSF53187">
    <property type="entry name" value="Zn-dependent exopeptidases"/>
    <property type="match status" value="1"/>
</dbReference>
<dbReference type="SUPFAM" id="SSF55031">
    <property type="entry name" value="Bacterial exopeptidase dimerisation domain"/>
    <property type="match status" value="1"/>
</dbReference>
<dbReference type="OrthoDB" id="6119954at2759"/>
<dbReference type="InterPro" id="IPR036264">
    <property type="entry name" value="Bact_exopeptidase_dim_dom"/>
</dbReference>
<dbReference type="PANTHER" id="PTHR30575:SF0">
    <property type="entry name" value="XAA-ARG DIPEPTIDASE"/>
    <property type="match status" value="1"/>
</dbReference>
<dbReference type="InterPro" id="IPR052030">
    <property type="entry name" value="Peptidase_M20/M20A_hydrolases"/>
</dbReference>
<dbReference type="Proteomes" id="UP001150569">
    <property type="component" value="Unassembled WGS sequence"/>
</dbReference>
<protein>
    <recommendedName>
        <fullName evidence="1">Peptidase M20 domain-containing protein 2</fullName>
    </recommendedName>
</protein>
<keyword evidence="5" id="KW-1185">Reference proteome</keyword>
<dbReference type="InterPro" id="IPR011650">
    <property type="entry name" value="Peptidase_M20_dimer"/>
</dbReference>
<dbReference type="Gene3D" id="3.30.70.360">
    <property type="match status" value="1"/>
</dbReference>
<dbReference type="PANTHER" id="PTHR30575">
    <property type="entry name" value="PEPTIDASE M20"/>
    <property type="match status" value="1"/>
</dbReference>
<evidence type="ECO:0000256" key="1">
    <source>
        <dbReference type="PIRNR" id="PIRNR037226"/>
    </source>
</evidence>
<feature type="domain" description="Peptidase M20 dimerisation" evidence="3">
    <location>
        <begin position="214"/>
        <end position="304"/>
    </location>
</feature>
<evidence type="ECO:0000313" key="5">
    <source>
        <dbReference type="Proteomes" id="UP001150569"/>
    </source>
</evidence>
<dbReference type="AlphaFoldDB" id="A0A9W8E215"/>
<dbReference type="GO" id="GO:0016805">
    <property type="term" value="F:dipeptidase activity"/>
    <property type="evidence" value="ECO:0007669"/>
    <property type="project" value="InterPro"/>
</dbReference>
<dbReference type="InterPro" id="IPR017144">
    <property type="entry name" value="Xaa-Arg_dipeptidase"/>
</dbReference>
<accession>A0A9W8E215</accession>